<reference evidence="1 2" key="2">
    <citation type="submission" date="2013-03" db="EMBL/GenBank/DDBJ databases">
        <title>Diversity in Clostridium botulinum.</title>
        <authorList>
            <person name="Timme R.E."/>
            <person name="Allard M."/>
            <person name="Luo Y."/>
            <person name="Strain E."/>
            <person name="Gonzalez-Escalona N."/>
            <person name="Brown E."/>
        </authorList>
    </citation>
    <scope>NUCLEOTIDE SEQUENCE [LARGE SCALE GENOMIC DNA]</scope>
    <source>
        <strain evidence="1 2">CFSAN001627</strain>
    </source>
</reference>
<dbReference type="Proteomes" id="UP000011944">
    <property type="component" value="Unassembled WGS sequence"/>
</dbReference>
<dbReference type="AlphaFoldDB" id="M1ZNU1"/>
<sequence length="70" mass="8229">MTKVEPRTDGISNTLTTVQKDNLLLQGARIRKLTPKECWRLQGWQMKILKKQQKFVVIASYINRLEMVLQ</sequence>
<name>M1ZNU1_CLOBO</name>
<reference evidence="1 2" key="1">
    <citation type="submission" date="2012-10" db="EMBL/GenBank/DDBJ databases">
        <authorList>
            <person name="Strain E.A."/>
            <person name="Brown E."/>
            <person name="Allard M.W."/>
            <person name="Gonzalez-Escalona N."/>
            <person name="Timme R."/>
        </authorList>
    </citation>
    <scope>NUCLEOTIDE SEQUENCE [LARGE SCALE GENOMIC DNA]</scope>
    <source>
        <strain evidence="1 2">CFSAN001627</strain>
    </source>
</reference>
<evidence type="ECO:0008006" key="3">
    <source>
        <dbReference type="Google" id="ProtNLM"/>
    </source>
</evidence>
<dbReference type="EMBL" id="AMXI01001216">
    <property type="protein sequence ID" value="EKN40407.1"/>
    <property type="molecule type" value="Genomic_DNA"/>
</dbReference>
<gene>
    <name evidence="1" type="ORF">CFSAN001627_19838</name>
</gene>
<dbReference type="Gene3D" id="3.90.120.30">
    <property type="match status" value="1"/>
</dbReference>
<protein>
    <recommendedName>
        <fullName evidence="3">DNA (cytosine-5-)-methyltransferase</fullName>
    </recommendedName>
</protein>
<proteinExistence type="predicted"/>
<evidence type="ECO:0000313" key="1">
    <source>
        <dbReference type="EMBL" id="EKN40407.1"/>
    </source>
</evidence>
<evidence type="ECO:0000313" key="2">
    <source>
        <dbReference type="Proteomes" id="UP000011944"/>
    </source>
</evidence>
<organism evidence="1 2">
    <name type="scientific">Clostridium botulinum CFSAN001627</name>
    <dbReference type="NCBI Taxonomy" id="1232189"/>
    <lineage>
        <taxon>Bacteria</taxon>
        <taxon>Bacillati</taxon>
        <taxon>Bacillota</taxon>
        <taxon>Clostridia</taxon>
        <taxon>Eubacteriales</taxon>
        <taxon>Clostridiaceae</taxon>
        <taxon>Clostridium</taxon>
    </lineage>
</organism>
<comment type="caution">
    <text evidence="1">The sequence shown here is derived from an EMBL/GenBank/DDBJ whole genome shotgun (WGS) entry which is preliminary data.</text>
</comment>
<accession>M1ZNU1</accession>